<keyword evidence="5 10" id="KW-1133">Transmembrane helix</keyword>
<feature type="compositionally biased region" description="Polar residues" evidence="9">
    <location>
        <begin position="567"/>
        <end position="581"/>
    </location>
</feature>
<dbReference type="PANTHER" id="PTHR48022:SF5">
    <property type="entry name" value="ALPHA-GLUCOSIDES PERMEASE MPH2-RELATED"/>
    <property type="match status" value="1"/>
</dbReference>
<evidence type="ECO:0000256" key="5">
    <source>
        <dbReference type="ARBA" id="ARBA00022989"/>
    </source>
</evidence>
<evidence type="ECO:0000256" key="7">
    <source>
        <dbReference type="ARBA" id="ARBA00026248"/>
    </source>
</evidence>
<accession>A0AA40CGD2</accession>
<evidence type="ECO:0000256" key="2">
    <source>
        <dbReference type="ARBA" id="ARBA00010992"/>
    </source>
</evidence>
<evidence type="ECO:0000256" key="1">
    <source>
        <dbReference type="ARBA" id="ARBA00004141"/>
    </source>
</evidence>
<evidence type="ECO:0000256" key="4">
    <source>
        <dbReference type="ARBA" id="ARBA00022692"/>
    </source>
</evidence>
<feature type="transmembrane region" description="Helical" evidence="10">
    <location>
        <begin position="123"/>
        <end position="144"/>
    </location>
</feature>
<dbReference type="PROSITE" id="PS50850">
    <property type="entry name" value="MFS"/>
    <property type="match status" value="1"/>
</dbReference>
<reference evidence="12" key="1">
    <citation type="submission" date="2023-06" db="EMBL/GenBank/DDBJ databases">
        <title>Genome-scale phylogeny and comparative genomics of the fungal order Sordariales.</title>
        <authorList>
            <consortium name="Lawrence Berkeley National Laboratory"/>
            <person name="Hensen N."/>
            <person name="Bonometti L."/>
            <person name="Westerberg I."/>
            <person name="Brannstrom I.O."/>
            <person name="Guillou S."/>
            <person name="Cros-Aarteil S."/>
            <person name="Calhoun S."/>
            <person name="Haridas S."/>
            <person name="Kuo A."/>
            <person name="Mondo S."/>
            <person name="Pangilinan J."/>
            <person name="Riley R."/>
            <person name="LaButti K."/>
            <person name="Andreopoulos B."/>
            <person name="Lipzen A."/>
            <person name="Chen C."/>
            <person name="Yanf M."/>
            <person name="Daum C."/>
            <person name="Ng V."/>
            <person name="Clum A."/>
            <person name="Steindorff A."/>
            <person name="Ohm R."/>
            <person name="Martin F."/>
            <person name="Silar P."/>
            <person name="Natvig D."/>
            <person name="Lalanne C."/>
            <person name="Gautier V."/>
            <person name="Ament-velasquez S.L."/>
            <person name="Kruys A."/>
            <person name="Hutchinson M.I."/>
            <person name="Powell A.J."/>
            <person name="Barry K."/>
            <person name="Miller A.N."/>
            <person name="Grigoriev I.V."/>
            <person name="Debuchy R."/>
            <person name="Gladieux P."/>
            <person name="Thoren M.H."/>
            <person name="Johannesson H."/>
        </authorList>
    </citation>
    <scope>NUCLEOTIDE SEQUENCE</scope>
    <source>
        <strain evidence="12">SMH3391-2</strain>
    </source>
</reference>
<dbReference type="PROSITE" id="PS00217">
    <property type="entry name" value="SUGAR_TRANSPORT_2"/>
    <property type="match status" value="1"/>
</dbReference>
<feature type="transmembrane region" description="Helical" evidence="10">
    <location>
        <begin position="379"/>
        <end position="401"/>
    </location>
</feature>
<gene>
    <name evidence="12" type="ORF">B0T17DRAFT_504585</name>
</gene>
<keyword evidence="3 8" id="KW-0813">Transport</keyword>
<feature type="transmembrane region" description="Helical" evidence="10">
    <location>
        <begin position="75"/>
        <end position="103"/>
    </location>
</feature>
<dbReference type="NCBIfam" id="TIGR00879">
    <property type="entry name" value="SP"/>
    <property type="match status" value="1"/>
</dbReference>
<evidence type="ECO:0000256" key="9">
    <source>
        <dbReference type="SAM" id="MobiDB-lite"/>
    </source>
</evidence>
<feature type="transmembrane region" description="Helical" evidence="10">
    <location>
        <begin position="253"/>
        <end position="274"/>
    </location>
</feature>
<dbReference type="AlphaFoldDB" id="A0AA40CGD2"/>
<dbReference type="GO" id="GO:0005351">
    <property type="term" value="F:carbohydrate:proton symporter activity"/>
    <property type="evidence" value="ECO:0007669"/>
    <property type="project" value="TreeGrafter"/>
</dbReference>
<dbReference type="InterPro" id="IPR005828">
    <property type="entry name" value="MFS_sugar_transport-like"/>
</dbReference>
<name>A0AA40CGD2_9PEZI</name>
<feature type="region of interest" description="Disordered" evidence="9">
    <location>
        <begin position="1"/>
        <end position="30"/>
    </location>
</feature>
<protein>
    <recommendedName>
        <fullName evidence="11">Major facilitator superfamily (MFS) profile domain-containing protein</fullName>
    </recommendedName>
</protein>
<feature type="transmembrane region" description="Helical" evidence="10">
    <location>
        <begin position="410"/>
        <end position="431"/>
    </location>
</feature>
<feature type="transmembrane region" description="Helical" evidence="10">
    <location>
        <begin position="345"/>
        <end position="367"/>
    </location>
</feature>
<evidence type="ECO:0000256" key="8">
    <source>
        <dbReference type="RuleBase" id="RU003346"/>
    </source>
</evidence>
<organism evidence="12 13">
    <name type="scientific">Bombardia bombarda</name>
    <dbReference type="NCBI Taxonomy" id="252184"/>
    <lineage>
        <taxon>Eukaryota</taxon>
        <taxon>Fungi</taxon>
        <taxon>Dikarya</taxon>
        <taxon>Ascomycota</taxon>
        <taxon>Pezizomycotina</taxon>
        <taxon>Sordariomycetes</taxon>
        <taxon>Sordariomycetidae</taxon>
        <taxon>Sordariales</taxon>
        <taxon>Lasiosphaeriaceae</taxon>
        <taxon>Bombardia</taxon>
    </lineage>
</organism>
<dbReference type="InterPro" id="IPR005829">
    <property type="entry name" value="Sugar_transporter_CS"/>
</dbReference>
<evidence type="ECO:0000256" key="6">
    <source>
        <dbReference type="ARBA" id="ARBA00023136"/>
    </source>
</evidence>
<dbReference type="FunFam" id="1.20.1250.20:FF:000078">
    <property type="entry name" value="MFS maltose transporter, putative"/>
    <property type="match status" value="1"/>
</dbReference>
<dbReference type="Pfam" id="PF00083">
    <property type="entry name" value="Sugar_tr"/>
    <property type="match status" value="1"/>
</dbReference>
<keyword evidence="13" id="KW-1185">Reference proteome</keyword>
<dbReference type="InterPro" id="IPR050360">
    <property type="entry name" value="MFS_Sugar_Transporters"/>
</dbReference>
<feature type="transmembrane region" description="Helical" evidence="10">
    <location>
        <begin position="437"/>
        <end position="463"/>
    </location>
</feature>
<feature type="region of interest" description="Disordered" evidence="9">
    <location>
        <begin position="565"/>
        <end position="589"/>
    </location>
</feature>
<feature type="transmembrane region" description="Helical" evidence="10">
    <location>
        <begin position="475"/>
        <end position="493"/>
    </location>
</feature>
<feature type="transmembrane region" description="Helical" evidence="10">
    <location>
        <begin position="513"/>
        <end position="530"/>
    </location>
</feature>
<keyword evidence="6 10" id="KW-0472">Membrane</keyword>
<dbReference type="InterPro" id="IPR036259">
    <property type="entry name" value="MFS_trans_sf"/>
</dbReference>
<dbReference type="SUPFAM" id="SSF103473">
    <property type="entry name" value="MFS general substrate transporter"/>
    <property type="match status" value="1"/>
</dbReference>
<comment type="subcellular location">
    <subcellularLocation>
        <location evidence="1">Membrane</location>
        <topology evidence="1">Multi-pass membrane protein</topology>
    </subcellularLocation>
</comment>
<dbReference type="Proteomes" id="UP001174934">
    <property type="component" value="Unassembled WGS sequence"/>
</dbReference>
<evidence type="ECO:0000259" key="11">
    <source>
        <dbReference type="PROSITE" id="PS50850"/>
    </source>
</evidence>
<comment type="similarity">
    <text evidence="2 8">Belongs to the major facilitator superfamily. Sugar transporter (TC 2.A.1.1) family.</text>
</comment>
<dbReference type="GO" id="GO:0000023">
    <property type="term" value="P:maltose metabolic process"/>
    <property type="evidence" value="ECO:0007669"/>
    <property type="project" value="UniProtKB-KW"/>
</dbReference>
<keyword evidence="4 10" id="KW-0812">Transmembrane</keyword>
<dbReference type="Gene3D" id="1.20.1250.20">
    <property type="entry name" value="MFS general substrate transporter like domains"/>
    <property type="match status" value="1"/>
</dbReference>
<dbReference type="InterPro" id="IPR020846">
    <property type="entry name" value="MFS_dom"/>
</dbReference>
<dbReference type="GO" id="GO:0016020">
    <property type="term" value="C:membrane"/>
    <property type="evidence" value="ECO:0007669"/>
    <property type="project" value="UniProtKB-SubCell"/>
</dbReference>
<dbReference type="InterPro" id="IPR003663">
    <property type="entry name" value="Sugar/inositol_transpt"/>
</dbReference>
<evidence type="ECO:0000256" key="10">
    <source>
        <dbReference type="SAM" id="Phobius"/>
    </source>
</evidence>
<sequence>MASKDSGPGLGINEQDQEKTETVVSDAASADPASLEAGYSPLAPALTYDVHLAETAEARERDMSFSAALKADRRLIWYSLGFSGTIIMEGYGLALITYLFSFPQFNKKFGVYREEIQDYEVQYIWKALLPLVAQFGSILGILITSPITSKFGYKRTTLMMLTLSASLVCMTFFAESTKILSAAFFLQGIPWGVYQVVAPAYASEVATLQLRPILTTWNNLCWVIGQLMASAVVKGFQGFEGDTAFRIPFAFQWLFTGILIVAISFAPESPYWFLQKKKLPEAGKAVSKMVRKGSPERTEEKLALMRHTIAQEAKHDDDGQPIRTGFAGSMQRLKRMFTGVDARRTEIACVAWLIQALCGSSIIPWAPKLFESAGLAPSQALSVNIALPAAGILGTLGSWWLMRFWGRRKIYLVGLFVMAFTLVACGAASYAPGTASGWAAGGILTAYTAIYDLTIGPVCYSIVSEIPSIRRRTSTLSAARGTYLVAGLLNHFLTPKMVGMDDDSWKWGAKTGFLYAGLCILGAMYTWYRIPETNGLSARALDILFQNETKAREFSSQKAAELEVRDSLSTTDSHMSATSALSVKAEEKV</sequence>
<keyword evidence="7" id="KW-0462">Maltose metabolism</keyword>
<dbReference type="PANTHER" id="PTHR48022">
    <property type="entry name" value="PLASTIDIC GLUCOSE TRANSPORTER 4"/>
    <property type="match status" value="1"/>
</dbReference>
<evidence type="ECO:0000313" key="13">
    <source>
        <dbReference type="Proteomes" id="UP001174934"/>
    </source>
</evidence>
<evidence type="ECO:0000313" key="12">
    <source>
        <dbReference type="EMBL" id="KAK0637220.1"/>
    </source>
</evidence>
<feature type="domain" description="Major facilitator superfamily (MFS) profile" evidence="11">
    <location>
        <begin position="78"/>
        <end position="534"/>
    </location>
</feature>
<comment type="caution">
    <text evidence="12">The sequence shown here is derived from an EMBL/GenBank/DDBJ whole genome shotgun (WGS) entry which is preliminary data.</text>
</comment>
<proteinExistence type="inferred from homology"/>
<evidence type="ECO:0000256" key="3">
    <source>
        <dbReference type="ARBA" id="ARBA00022448"/>
    </source>
</evidence>
<dbReference type="EMBL" id="JAULSR010000001">
    <property type="protein sequence ID" value="KAK0637220.1"/>
    <property type="molecule type" value="Genomic_DNA"/>
</dbReference>